<protein>
    <submittedName>
        <fullName evidence="6">LysR family transcriptional regulator</fullName>
    </submittedName>
</protein>
<dbReference type="InterPro" id="IPR036388">
    <property type="entry name" value="WH-like_DNA-bd_sf"/>
</dbReference>
<dbReference type="PANTHER" id="PTHR30419">
    <property type="entry name" value="HTH-TYPE TRANSCRIPTIONAL REGULATOR YBHD"/>
    <property type="match status" value="1"/>
</dbReference>
<dbReference type="Proteomes" id="UP000830639">
    <property type="component" value="Chromosome"/>
</dbReference>
<gene>
    <name evidence="6" type="ORF">MY490_16280</name>
</gene>
<dbReference type="Gene3D" id="1.10.10.10">
    <property type="entry name" value="Winged helix-like DNA-binding domain superfamily/Winged helix DNA-binding domain"/>
    <property type="match status" value="1"/>
</dbReference>
<dbReference type="Pfam" id="PF03466">
    <property type="entry name" value="LysR_substrate"/>
    <property type="match status" value="1"/>
</dbReference>
<dbReference type="Pfam" id="PF00126">
    <property type="entry name" value="HTH_1"/>
    <property type="match status" value="1"/>
</dbReference>
<dbReference type="Gene3D" id="3.40.190.290">
    <property type="match status" value="1"/>
</dbReference>
<proteinExistence type="inferred from homology"/>
<comment type="similarity">
    <text evidence="1">Belongs to the LysR transcriptional regulatory family.</text>
</comment>
<feature type="domain" description="HTH lysR-type" evidence="5">
    <location>
        <begin position="1"/>
        <end position="58"/>
    </location>
</feature>
<dbReference type="SUPFAM" id="SSF46785">
    <property type="entry name" value="Winged helix' DNA-binding domain"/>
    <property type="match status" value="1"/>
</dbReference>
<evidence type="ECO:0000256" key="1">
    <source>
        <dbReference type="ARBA" id="ARBA00009437"/>
    </source>
</evidence>
<evidence type="ECO:0000256" key="3">
    <source>
        <dbReference type="ARBA" id="ARBA00023125"/>
    </source>
</evidence>
<dbReference type="PANTHER" id="PTHR30419:SF8">
    <property type="entry name" value="NITROGEN ASSIMILATION TRANSCRIPTIONAL ACTIVATOR-RELATED"/>
    <property type="match status" value="1"/>
</dbReference>
<dbReference type="RefSeq" id="WP_248266621.1">
    <property type="nucleotide sequence ID" value="NZ_CP096034.1"/>
</dbReference>
<name>A0ABY4JK01_9BACI</name>
<dbReference type="InterPro" id="IPR050950">
    <property type="entry name" value="HTH-type_LysR_regulators"/>
</dbReference>
<evidence type="ECO:0000256" key="4">
    <source>
        <dbReference type="ARBA" id="ARBA00023163"/>
    </source>
</evidence>
<keyword evidence="4" id="KW-0804">Transcription</keyword>
<keyword evidence="2" id="KW-0805">Transcription regulation</keyword>
<sequence length="309" mass="35472">MNFDQMEHIVYAAKERSITKAAEKLFISPSGMSQSITQLENELGIKIFNRSKQGVIPTFEGQIVIAKALALLSTIKDLNKEIHDIKSRSNSHLKILTAPTFTYLLQETMVEFNEEQNEVSFEVVEENPANIIQNFTKQDYDFALIPATNEELKKERFIEYEHLHSGHMCIAVGKKSPFYSYDSVSPSELIDAKIVMYKNSDYKALQKVSKMNSKNVVLQTNRSSLLFELVKESQAILYIHEFSIRNRPMVKSGDIKIIPLKDESTFDVDFWLIYLASKNLSPLAREFIEKIKLQFNNSIKKDSEVRGID</sequence>
<dbReference type="InterPro" id="IPR000847">
    <property type="entry name" value="LysR_HTH_N"/>
</dbReference>
<accession>A0ABY4JK01</accession>
<dbReference type="CDD" id="cd05466">
    <property type="entry name" value="PBP2_LTTR_substrate"/>
    <property type="match status" value="1"/>
</dbReference>
<reference evidence="6 7" key="1">
    <citation type="submission" date="2022-04" db="EMBL/GenBank/DDBJ databases">
        <title>Mechanism of arsenic methylation and mitigation arsenic toxicity by Bacillus sp. LH14 from an Arsenic-Contaminated Paddy Soil.</title>
        <authorList>
            <person name="Wang D."/>
        </authorList>
    </citation>
    <scope>NUCLEOTIDE SEQUENCE [LARGE SCALE GENOMIC DNA]</scope>
    <source>
        <strain evidence="6 7">LH14</strain>
    </source>
</reference>
<dbReference type="InterPro" id="IPR005119">
    <property type="entry name" value="LysR_subst-bd"/>
</dbReference>
<dbReference type="SUPFAM" id="SSF53850">
    <property type="entry name" value="Periplasmic binding protein-like II"/>
    <property type="match status" value="1"/>
</dbReference>
<keyword evidence="7" id="KW-1185">Reference proteome</keyword>
<evidence type="ECO:0000256" key="2">
    <source>
        <dbReference type="ARBA" id="ARBA00023015"/>
    </source>
</evidence>
<dbReference type="EMBL" id="CP096034">
    <property type="protein sequence ID" value="UPM53350.1"/>
    <property type="molecule type" value="Genomic_DNA"/>
</dbReference>
<evidence type="ECO:0000313" key="6">
    <source>
        <dbReference type="EMBL" id="UPM53350.1"/>
    </source>
</evidence>
<dbReference type="PRINTS" id="PR00039">
    <property type="entry name" value="HTHLYSR"/>
</dbReference>
<evidence type="ECO:0000259" key="5">
    <source>
        <dbReference type="PROSITE" id="PS50931"/>
    </source>
</evidence>
<evidence type="ECO:0000313" key="7">
    <source>
        <dbReference type="Proteomes" id="UP000830639"/>
    </source>
</evidence>
<keyword evidence="3" id="KW-0238">DNA-binding</keyword>
<dbReference type="InterPro" id="IPR036390">
    <property type="entry name" value="WH_DNA-bd_sf"/>
</dbReference>
<dbReference type="PROSITE" id="PS50931">
    <property type="entry name" value="HTH_LYSR"/>
    <property type="match status" value="1"/>
</dbReference>
<organism evidence="6 7">
    <name type="scientific">Gottfriedia acidiceleris</name>
    <dbReference type="NCBI Taxonomy" id="371036"/>
    <lineage>
        <taxon>Bacteria</taxon>
        <taxon>Bacillati</taxon>
        <taxon>Bacillota</taxon>
        <taxon>Bacilli</taxon>
        <taxon>Bacillales</taxon>
        <taxon>Bacillaceae</taxon>
        <taxon>Gottfriedia</taxon>
    </lineage>
</organism>